<gene>
    <name evidence="1" type="ORF">ACOLOM_LOCUS1809</name>
</gene>
<proteinExistence type="predicted"/>
<reference evidence="1" key="1">
    <citation type="submission" date="2021-06" db="EMBL/GenBank/DDBJ databases">
        <authorList>
            <person name="Kallberg Y."/>
            <person name="Tangrot J."/>
            <person name="Rosling A."/>
        </authorList>
    </citation>
    <scope>NUCLEOTIDE SEQUENCE</scope>
    <source>
        <strain evidence="1">CL356</strain>
    </source>
</reference>
<organism evidence="1 2">
    <name type="scientific">Acaulospora colombiana</name>
    <dbReference type="NCBI Taxonomy" id="27376"/>
    <lineage>
        <taxon>Eukaryota</taxon>
        <taxon>Fungi</taxon>
        <taxon>Fungi incertae sedis</taxon>
        <taxon>Mucoromycota</taxon>
        <taxon>Glomeromycotina</taxon>
        <taxon>Glomeromycetes</taxon>
        <taxon>Diversisporales</taxon>
        <taxon>Acaulosporaceae</taxon>
        <taxon>Acaulospora</taxon>
    </lineage>
</organism>
<name>A0ACA9KK04_9GLOM</name>
<sequence length="568" mass="65394">MGVTLQEPLEIEQKIIAIENPNSLFKVGATIPVEIEVKTSRTRPTDRIENGKFFQKNGRNPKKLERNGESGKDVGETSDSEDSSSEKEKVRELMSDVEELAKSEDGENSSTNEEDDKNDEFAEKVLVTRQGFGVTLYNASLWTPATELAYSASVHLGCTSKVFNKGWQVPSNAKLLQKKESKFLRELLDTSKTPTPREFVRRFREYVTNRDRKDFQYFLEEKPNMTFWVPEVIRYFIQKDMLSNSVVKGGIVKALIDREEWNMLKLALLYVPDIPERDLIYLLKFIIGKGGVIKENVTSSRIVEKENLSIENALLLVIHAPRNDNMMRWNIKQLTENELSVILRILYEWSEKHNLTEIMADFMSEKPDVDVEIFEKSSKRSPIIKLKKLKKTMEFRNIVDFLTLILDIHFSSFIMNHQLHPLLNKLSERIAYEVKFFESLESMRSCLKLYHNKHLRNEHLINEDEYRKKSNVLARGADLPEYTVELFTFFGDNNGEISNLRIEEIGRTDESIIRNGVSISSSAHVINGGVYHGDMDVDAAIDDERVEFENGQVSKVVHGSNGIEHESD</sequence>
<accession>A0ACA9KK04</accession>
<evidence type="ECO:0000313" key="2">
    <source>
        <dbReference type="Proteomes" id="UP000789525"/>
    </source>
</evidence>
<protein>
    <submittedName>
        <fullName evidence="1">10866_t:CDS:1</fullName>
    </submittedName>
</protein>
<keyword evidence="2" id="KW-1185">Reference proteome</keyword>
<dbReference type="Proteomes" id="UP000789525">
    <property type="component" value="Unassembled WGS sequence"/>
</dbReference>
<comment type="caution">
    <text evidence="1">The sequence shown here is derived from an EMBL/GenBank/DDBJ whole genome shotgun (WGS) entry which is preliminary data.</text>
</comment>
<dbReference type="EMBL" id="CAJVPT010002144">
    <property type="protein sequence ID" value="CAG8476247.1"/>
    <property type="molecule type" value="Genomic_DNA"/>
</dbReference>
<evidence type="ECO:0000313" key="1">
    <source>
        <dbReference type="EMBL" id="CAG8476247.1"/>
    </source>
</evidence>